<proteinExistence type="predicted"/>
<name>A0ACC2V3G1_9TREE</name>
<keyword evidence="2" id="KW-1185">Reference proteome</keyword>
<gene>
    <name evidence="1" type="ORF">QFC21_006357</name>
</gene>
<protein>
    <submittedName>
        <fullName evidence="1">Uncharacterized protein</fullName>
    </submittedName>
</protein>
<sequence length="270" mass="30519">MHQMFKASLMLLGFAFLLVNGEEAQTDLTQGEFRDKVHLWADHKRTQKEIGEHLKWAPERQDWPSLPAHDKGYWRELSAAVISLLQLPSTALQAAFRHPDVQERLVKDRWDAVIFKDADDKNPYKLMAIIEMLTGLKTELGFKKDIVSEDAMGTWLGKLVVSSSADDHRTVQPPLFAFNTDEGLRPLLSNGDGTYVVKDCRALSESITTDENADPQGLNVQWSATKLYDSTTWFVRMNPSQALFAFANSASGVSKITGVDMKPFHDYWTE</sequence>
<dbReference type="Proteomes" id="UP001227268">
    <property type="component" value="Unassembled WGS sequence"/>
</dbReference>
<evidence type="ECO:0000313" key="1">
    <source>
        <dbReference type="EMBL" id="KAJ9093524.1"/>
    </source>
</evidence>
<comment type="caution">
    <text evidence="1">The sequence shown here is derived from an EMBL/GenBank/DDBJ whole genome shotgun (WGS) entry which is preliminary data.</text>
</comment>
<accession>A0ACC2V3G1</accession>
<dbReference type="EMBL" id="JASBWT010000030">
    <property type="protein sequence ID" value="KAJ9093524.1"/>
    <property type="molecule type" value="Genomic_DNA"/>
</dbReference>
<organism evidence="1 2">
    <name type="scientific">Naganishia friedmannii</name>
    <dbReference type="NCBI Taxonomy" id="89922"/>
    <lineage>
        <taxon>Eukaryota</taxon>
        <taxon>Fungi</taxon>
        <taxon>Dikarya</taxon>
        <taxon>Basidiomycota</taxon>
        <taxon>Agaricomycotina</taxon>
        <taxon>Tremellomycetes</taxon>
        <taxon>Filobasidiales</taxon>
        <taxon>Filobasidiaceae</taxon>
        <taxon>Naganishia</taxon>
    </lineage>
</organism>
<evidence type="ECO:0000313" key="2">
    <source>
        <dbReference type="Proteomes" id="UP001227268"/>
    </source>
</evidence>
<reference evidence="1" key="1">
    <citation type="submission" date="2023-04" db="EMBL/GenBank/DDBJ databases">
        <title>Draft Genome sequencing of Naganishia species isolated from polar environments using Oxford Nanopore Technology.</title>
        <authorList>
            <person name="Leo P."/>
            <person name="Venkateswaran K."/>
        </authorList>
    </citation>
    <scope>NUCLEOTIDE SEQUENCE</scope>
    <source>
        <strain evidence="1">MNA-CCFEE 5423</strain>
    </source>
</reference>